<dbReference type="InterPro" id="IPR008881">
    <property type="entry name" value="Trigger_fac_ribosome-bd_bac"/>
</dbReference>
<dbReference type="SUPFAM" id="SSF102735">
    <property type="entry name" value="Trigger factor ribosome-binding domain"/>
    <property type="match status" value="1"/>
</dbReference>
<comment type="subcellular location">
    <subcellularLocation>
        <location evidence="12">Cytoplasm</location>
    </subcellularLocation>
    <text evidence="12">About half TF is bound to the ribosome near the polypeptide exit tunnel while the other half is free in the cytoplasm.</text>
</comment>
<dbReference type="Proteomes" id="UP001589619">
    <property type="component" value="Unassembled WGS sequence"/>
</dbReference>
<dbReference type="EMBL" id="JBHMAG010000009">
    <property type="protein sequence ID" value="MFB9752471.1"/>
    <property type="molecule type" value="Genomic_DNA"/>
</dbReference>
<comment type="caution">
    <text evidence="16">The sequence shown here is derived from an EMBL/GenBank/DDBJ whole genome shotgun (WGS) entry which is preliminary data.</text>
</comment>
<protein>
    <recommendedName>
        <fullName evidence="4 12">Trigger factor</fullName>
        <shortName evidence="12">TF</shortName>
        <ecNumber evidence="3 12">5.2.1.8</ecNumber>
    </recommendedName>
    <alternativeName>
        <fullName evidence="11 12">PPIase</fullName>
    </alternativeName>
</protein>
<dbReference type="GO" id="GO:0003755">
    <property type="term" value="F:peptidyl-prolyl cis-trans isomerase activity"/>
    <property type="evidence" value="ECO:0007669"/>
    <property type="project" value="UniProtKB-EC"/>
</dbReference>
<dbReference type="InterPro" id="IPR005215">
    <property type="entry name" value="Trig_fac"/>
</dbReference>
<gene>
    <name evidence="12 16" type="primary">tig</name>
    <name evidence="16" type="ORF">ACFFNY_12965</name>
</gene>
<organism evidence="16 17">
    <name type="scientific">Paenibacillus hodogayensis</name>
    <dbReference type="NCBI Taxonomy" id="279208"/>
    <lineage>
        <taxon>Bacteria</taxon>
        <taxon>Bacillati</taxon>
        <taxon>Bacillota</taxon>
        <taxon>Bacilli</taxon>
        <taxon>Bacillales</taxon>
        <taxon>Paenibacillaceae</taxon>
        <taxon>Paenibacillus</taxon>
    </lineage>
</organism>
<dbReference type="Gene3D" id="3.10.50.40">
    <property type="match status" value="1"/>
</dbReference>
<dbReference type="RefSeq" id="WP_344911635.1">
    <property type="nucleotide sequence ID" value="NZ_BAAAYO010000010.1"/>
</dbReference>
<dbReference type="PROSITE" id="PS50059">
    <property type="entry name" value="FKBP_PPIASE"/>
    <property type="match status" value="1"/>
</dbReference>
<dbReference type="Gene3D" id="1.10.3120.10">
    <property type="entry name" value="Trigger factor, C-terminal domain"/>
    <property type="match status" value="1"/>
</dbReference>
<evidence type="ECO:0000256" key="9">
    <source>
        <dbReference type="ARBA" id="ARBA00023306"/>
    </source>
</evidence>
<accession>A0ABV5VW60</accession>
<keyword evidence="17" id="KW-1185">Reference proteome</keyword>
<dbReference type="EC" id="5.2.1.8" evidence="3 12"/>
<evidence type="ECO:0000256" key="5">
    <source>
        <dbReference type="ARBA" id="ARBA00022618"/>
    </source>
</evidence>
<evidence type="ECO:0000256" key="3">
    <source>
        <dbReference type="ARBA" id="ARBA00013194"/>
    </source>
</evidence>
<reference evidence="16 17" key="1">
    <citation type="submission" date="2024-09" db="EMBL/GenBank/DDBJ databases">
        <authorList>
            <person name="Sun Q."/>
            <person name="Mori K."/>
        </authorList>
    </citation>
    <scope>NUCLEOTIDE SEQUENCE [LARGE SCALE GENOMIC DNA]</scope>
    <source>
        <strain evidence="16 17">JCM 12520</strain>
    </source>
</reference>
<name>A0ABV5VW60_9BACL</name>
<dbReference type="Gene3D" id="3.30.70.1050">
    <property type="entry name" value="Trigger factor ribosome-binding domain"/>
    <property type="match status" value="1"/>
</dbReference>
<dbReference type="Pfam" id="PF00254">
    <property type="entry name" value="FKBP_C"/>
    <property type="match status" value="1"/>
</dbReference>
<proteinExistence type="inferred from homology"/>
<dbReference type="PANTHER" id="PTHR30560">
    <property type="entry name" value="TRIGGER FACTOR CHAPERONE AND PEPTIDYL-PROLYL CIS/TRANS ISOMERASE"/>
    <property type="match status" value="1"/>
</dbReference>
<evidence type="ECO:0000313" key="16">
    <source>
        <dbReference type="EMBL" id="MFB9752471.1"/>
    </source>
</evidence>
<keyword evidence="9 12" id="KW-0131">Cell cycle</keyword>
<comment type="similarity">
    <text evidence="2 12 14">Belongs to the FKBP-type PPIase family. Tig subfamily.</text>
</comment>
<evidence type="ECO:0000256" key="7">
    <source>
        <dbReference type="ARBA" id="ARBA00023186"/>
    </source>
</evidence>
<evidence type="ECO:0000256" key="6">
    <source>
        <dbReference type="ARBA" id="ARBA00023110"/>
    </source>
</evidence>
<dbReference type="InterPro" id="IPR001179">
    <property type="entry name" value="PPIase_FKBP_dom"/>
</dbReference>
<evidence type="ECO:0000256" key="14">
    <source>
        <dbReference type="RuleBase" id="RU003914"/>
    </source>
</evidence>
<evidence type="ECO:0000256" key="8">
    <source>
        <dbReference type="ARBA" id="ARBA00023235"/>
    </source>
</evidence>
<evidence type="ECO:0000256" key="10">
    <source>
        <dbReference type="ARBA" id="ARBA00024849"/>
    </source>
</evidence>
<evidence type="ECO:0000256" key="4">
    <source>
        <dbReference type="ARBA" id="ARBA00016902"/>
    </source>
</evidence>
<dbReference type="PANTHER" id="PTHR30560:SF3">
    <property type="entry name" value="TRIGGER FACTOR-LIKE PROTEIN TIG, CHLOROPLASTIC"/>
    <property type="match status" value="1"/>
</dbReference>
<comment type="catalytic activity">
    <reaction evidence="1 12 13">
        <text>[protein]-peptidylproline (omega=180) = [protein]-peptidylproline (omega=0)</text>
        <dbReference type="Rhea" id="RHEA:16237"/>
        <dbReference type="Rhea" id="RHEA-COMP:10747"/>
        <dbReference type="Rhea" id="RHEA-COMP:10748"/>
        <dbReference type="ChEBI" id="CHEBI:83833"/>
        <dbReference type="ChEBI" id="CHEBI:83834"/>
        <dbReference type="EC" id="5.2.1.8"/>
    </reaction>
</comment>
<dbReference type="SUPFAM" id="SSF109998">
    <property type="entry name" value="Triger factor/SurA peptide-binding domain-like"/>
    <property type="match status" value="1"/>
</dbReference>
<feature type="domain" description="PPIase FKBP-type" evidence="15">
    <location>
        <begin position="163"/>
        <end position="248"/>
    </location>
</feature>
<dbReference type="PIRSF" id="PIRSF003095">
    <property type="entry name" value="Trigger_factor"/>
    <property type="match status" value="1"/>
</dbReference>
<dbReference type="InterPro" id="IPR036611">
    <property type="entry name" value="Trigger_fac_ribosome-bd_sf"/>
</dbReference>
<sequence length="433" mass="48520">MKATWEKIEKNKVVLNVEVEAEQVATALDRAFKKVVAKANIPGFRKGKVPRQIFEARFGVESLYQDALDILLPEVYVKAVEESAIEPVDRPDVEIEQFGKGQALIFKATVIVKPEVQLGEYKGIEVEKKDDSVTADEIGEELKRLQQRHAELVVLEEGTAENGDIAVIDFEGSVDGVPFEGGKAEKHSLELGSGSFIPGFEEQVVGLAKGEEKDINVTFPEEYQAEELKGKAAVFKVLVHDIKRKNLPELDDEFAKDVSEFDTLDEFKQDIEKRLQERKSKTNEQERESAIIEKAAANAEVEVPEAMITSEVEQMYNDFGNRLQMQGMELSMYLQFTGQDEATVKQQMRTDAERRVRNNLVIEAIAKAEGFTASEEEITAELERLAGQYQRSAEELRAILGANGSLDSIEKDLITRKTVEFLVEKSKATEEVA</sequence>
<dbReference type="InterPro" id="IPR037041">
    <property type="entry name" value="Trigger_fac_C_sf"/>
</dbReference>
<keyword evidence="7 12" id="KW-0143">Chaperone</keyword>
<evidence type="ECO:0000259" key="15">
    <source>
        <dbReference type="PROSITE" id="PS50059"/>
    </source>
</evidence>
<dbReference type="HAMAP" id="MF_00303">
    <property type="entry name" value="Trigger_factor_Tig"/>
    <property type="match status" value="1"/>
</dbReference>
<dbReference type="InterPro" id="IPR046357">
    <property type="entry name" value="PPIase_dom_sf"/>
</dbReference>
<keyword evidence="5 12" id="KW-0132">Cell division</keyword>
<evidence type="ECO:0000313" key="17">
    <source>
        <dbReference type="Proteomes" id="UP001589619"/>
    </source>
</evidence>
<comment type="function">
    <text evidence="10 12">Involved in protein export. Acts as a chaperone by maintaining the newly synthesized protein in an open conformation. Functions as a peptidyl-prolyl cis-trans isomerase.</text>
</comment>
<evidence type="ECO:0000256" key="2">
    <source>
        <dbReference type="ARBA" id="ARBA00005464"/>
    </source>
</evidence>
<evidence type="ECO:0000256" key="13">
    <source>
        <dbReference type="PROSITE-ProRule" id="PRU00277"/>
    </source>
</evidence>
<comment type="domain">
    <text evidence="12">Consists of 3 domains; the N-terminus binds the ribosome, the middle domain has PPIase activity, while the C-terminus has intrinsic chaperone activity on its own.</text>
</comment>
<dbReference type="InterPro" id="IPR008880">
    <property type="entry name" value="Trigger_fac_C"/>
</dbReference>
<keyword evidence="8 12" id="KW-0413">Isomerase</keyword>
<dbReference type="Pfam" id="PF05698">
    <property type="entry name" value="Trigger_C"/>
    <property type="match status" value="1"/>
</dbReference>
<keyword evidence="6 12" id="KW-0697">Rotamase</keyword>
<dbReference type="NCBIfam" id="TIGR00115">
    <property type="entry name" value="tig"/>
    <property type="match status" value="1"/>
</dbReference>
<evidence type="ECO:0000256" key="12">
    <source>
        <dbReference type="HAMAP-Rule" id="MF_00303"/>
    </source>
</evidence>
<evidence type="ECO:0000256" key="11">
    <source>
        <dbReference type="ARBA" id="ARBA00029986"/>
    </source>
</evidence>
<dbReference type="SUPFAM" id="SSF54534">
    <property type="entry name" value="FKBP-like"/>
    <property type="match status" value="1"/>
</dbReference>
<dbReference type="InterPro" id="IPR027304">
    <property type="entry name" value="Trigger_fact/SurA_dom_sf"/>
</dbReference>
<evidence type="ECO:0000256" key="1">
    <source>
        <dbReference type="ARBA" id="ARBA00000971"/>
    </source>
</evidence>
<keyword evidence="12" id="KW-0963">Cytoplasm</keyword>
<dbReference type="Pfam" id="PF05697">
    <property type="entry name" value="Trigger_N"/>
    <property type="match status" value="1"/>
</dbReference>